<evidence type="ECO:0000256" key="7">
    <source>
        <dbReference type="PROSITE-ProRule" id="PRU00302"/>
    </source>
</evidence>
<dbReference type="FunFam" id="2.10.70.10:FF:000011">
    <property type="entry name" value="CUB and sushi domain-containing protein 3 isoform A"/>
    <property type="match status" value="3"/>
</dbReference>
<name>V8NVE2_OPHHA</name>
<feature type="disulfide bond" evidence="7">
    <location>
        <begin position="161"/>
        <end position="188"/>
    </location>
</feature>
<accession>V8NVE2</accession>
<evidence type="ECO:0000256" key="4">
    <source>
        <dbReference type="ARBA" id="ARBA00023136"/>
    </source>
</evidence>
<feature type="domain" description="Sushi" evidence="9">
    <location>
        <begin position="75"/>
        <end position="132"/>
    </location>
</feature>
<proteinExistence type="predicted"/>
<feature type="disulfide bond" evidence="7">
    <location>
        <begin position="222"/>
        <end position="249"/>
    </location>
</feature>
<dbReference type="EMBL" id="AZIM01001677">
    <property type="protein sequence ID" value="ETE66040.1"/>
    <property type="molecule type" value="Genomic_DNA"/>
</dbReference>
<dbReference type="FunFam" id="2.10.70.10:FF:000062">
    <property type="entry name" value="CUB and Sushi multiple domains 3"/>
    <property type="match status" value="1"/>
</dbReference>
<keyword evidence="2 7" id="KW-0768">Sushi</keyword>
<dbReference type="GO" id="GO:0016020">
    <property type="term" value="C:membrane"/>
    <property type="evidence" value="ECO:0007669"/>
    <property type="project" value="UniProtKB-SubCell"/>
</dbReference>
<feature type="domain" description="Sushi" evidence="9">
    <location>
        <begin position="194"/>
        <end position="251"/>
    </location>
</feature>
<keyword evidence="8" id="KW-1133">Transmembrane helix</keyword>
<dbReference type="Pfam" id="PF00084">
    <property type="entry name" value="Sushi"/>
    <property type="match status" value="8"/>
</dbReference>
<feature type="disulfide bond" evidence="7">
    <location>
        <begin position="103"/>
        <end position="130"/>
    </location>
</feature>
<dbReference type="PANTHER" id="PTHR45656:SF9">
    <property type="entry name" value="CUB AND SUSHI DOMAIN-CONTAINING PROTEIN 3"/>
    <property type="match status" value="1"/>
</dbReference>
<comment type="caution">
    <text evidence="10">The sequence shown here is derived from an EMBL/GenBank/DDBJ whole genome shotgun (WGS) entry which is preliminary data.</text>
</comment>
<feature type="domain" description="Sushi" evidence="9">
    <location>
        <begin position="133"/>
        <end position="190"/>
    </location>
</feature>
<keyword evidence="11" id="KW-1185">Reference proteome</keyword>
<reference evidence="10 11" key="1">
    <citation type="journal article" date="2013" name="Proc. Natl. Acad. Sci. U.S.A.">
        <title>The king cobra genome reveals dynamic gene evolution and adaptation in the snake venom system.</title>
        <authorList>
            <person name="Vonk F.J."/>
            <person name="Casewell N.R."/>
            <person name="Henkel C.V."/>
            <person name="Heimberg A.M."/>
            <person name="Jansen H.J."/>
            <person name="McCleary R.J."/>
            <person name="Kerkkamp H.M."/>
            <person name="Vos R.A."/>
            <person name="Guerreiro I."/>
            <person name="Calvete J.J."/>
            <person name="Wuster W."/>
            <person name="Woods A.E."/>
            <person name="Logan J.M."/>
            <person name="Harrison R.A."/>
            <person name="Castoe T.A."/>
            <person name="de Koning A.P."/>
            <person name="Pollock D.D."/>
            <person name="Yandell M."/>
            <person name="Calderon D."/>
            <person name="Renjifo C."/>
            <person name="Currier R.B."/>
            <person name="Salgado D."/>
            <person name="Pla D."/>
            <person name="Sanz L."/>
            <person name="Hyder A.S."/>
            <person name="Ribeiro J.M."/>
            <person name="Arntzen J.W."/>
            <person name="van den Thillart G.E."/>
            <person name="Boetzer M."/>
            <person name="Pirovano W."/>
            <person name="Dirks R.P."/>
            <person name="Spaink H.P."/>
            <person name="Duboule D."/>
            <person name="McGlinn E."/>
            <person name="Kini R.M."/>
            <person name="Richardson M.K."/>
        </authorList>
    </citation>
    <scope>NUCLEOTIDE SEQUENCE</scope>
    <source>
        <tissue evidence="10">Blood</tissue>
    </source>
</reference>
<feature type="domain" description="Sushi" evidence="9">
    <location>
        <begin position="417"/>
        <end position="476"/>
    </location>
</feature>
<comment type="subcellular location">
    <subcellularLocation>
        <location evidence="1">Membrane</location>
    </subcellularLocation>
</comment>
<sequence length="693" mass="75433">MKSKQQIKKNNINHIAGHCGIPDLIVNGQVIGENYGYRDTVVYQCSPGFRLIGSSVRICQQDHNWSGQLPSCVPVSCGHPGSPIYGRTSGNGFNFNDVVTFSCNIGYLMQGPTKAQCQANRQWSQPPPICKVIDCGHPGIPPNAILSGEKYTFGSTVHYSCSGRRSLIGQASRTCQLNGHWSGTMPHCSGDTAGTCGDPGIPGHGSREQTNFRTKSVVQFSCELGYILHGSEERTCLANGSWTGRQPECKVISCGDPGIPANGLRYGDDYVVGQNVTYMCQPGYTMEANSSKIRTSVTCPTPPQISNGKQEGINFDWGFSISYVCSPGYELSFPAVLTCVGNGTWSGEVPQCLQPTRTACENPGVPRHGSQNNTFGYQVGNIVQFHCRKGYLLQGSTTRTCLPDLTWSGIQPECIAHSCKQPESPAHTNVAGMDLPSLGYTLIYTCQPGFFLAGGSEHRVCRSDGTWTGKIPFCEVPDDVFAQNYIWKGSYNYKGKKQPMTLTITHFNASSGRVNATLTNSNMELLLSGLYKSQEARLMLHIYLIKAPYHTSANKLKEDKWAMDGFVSAEPDGATYVFQGFIQGKDYGQFGLQRLGLNMSKGSNSLNQSHGTNSSSVAIAILVPFFALILAGFGFYLYKQRTAPKTQYTGCSVHENNNGQAAFENPMYDTNAKSVEGKAVRFDPNLNTVCTMV</sequence>
<evidence type="ECO:0000256" key="1">
    <source>
        <dbReference type="ARBA" id="ARBA00004370"/>
    </source>
</evidence>
<evidence type="ECO:0000256" key="8">
    <source>
        <dbReference type="SAM" id="Phobius"/>
    </source>
</evidence>
<evidence type="ECO:0000256" key="3">
    <source>
        <dbReference type="ARBA" id="ARBA00022737"/>
    </source>
</evidence>
<evidence type="ECO:0000313" key="10">
    <source>
        <dbReference type="EMBL" id="ETE66040.1"/>
    </source>
</evidence>
<dbReference type="PROSITE" id="PS50923">
    <property type="entry name" value="SUSHI"/>
    <property type="match status" value="7"/>
</dbReference>
<dbReference type="OrthoDB" id="5804959at2759"/>
<gene>
    <name evidence="10" type="primary">Csmd1</name>
    <name evidence="10" type="ORF">L345_08185</name>
</gene>
<evidence type="ECO:0000259" key="9">
    <source>
        <dbReference type="PROSITE" id="PS50923"/>
    </source>
</evidence>
<feature type="disulfide bond" evidence="7">
    <location>
        <begin position="325"/>
        <end position="352"/>
    </location>
</feature>
<dbReference type="FunFam" id="2.10.70.10:FF:000002">
    <property type="entry name" value="CUB and Sushi multiple domains 3"/>
    <property type="match status" value="1"/>
</dbReference>
<feature type="disulfide bond" evidence="7">
    <location>
        <begin position="387"/>
        <end position="414"/>
    </location>
</feature>
<feature type="domain" description="Sushi" evidence="9">
    <location>
        <begin position="358"/>
        <end position="416"/>
    </location>
</feature>
<dbReference type="Proteomes" id="UP000018936">
    <property type="component" value="Unassembled WGS sequence"/>
</dbReference>
<dbReference type="InterPro" id="IPR000436">
    <property type="entry name" value="Sushi_SCR_CCP_dom"/>
</dbReference>
<dbReference type="PANTHER" id="PTHR45656">
    <property type="entry name" value="PROTEIN CBR-CLEC-78"/>
    <property type="match status" value="1"/>
</dbReference>
<feature type="disulfide bond" evidence="7">
    <location>
        <begin position="45"/>
        <end position="72"/>
    </location>
</feature>
<evidence type="ECO:0000256" key="5">
    <source>
        <dbReference type="ARBA" id="ARBA00023157"/>
    </source>
</evidence>
<evidence type="ECO:0000256" key="6">
    <source>
        <dbReference type="ARBA" id="ARBA00023180"/>
    </source>
</evidence>
<dbReference type="Gene3D" id="2.10.70.10">
    <property type="entry name" value="Complement Module, domain 1"/>
    <property type="match status" value="8"/>
</dbReference>
<feature type="domain" description="Sushi" evidence="9">
    <location>
        <begin position="297"/>
        <end position="354"/>
    </location>
</feature>
<dbReference type="CDD" id="cd00033">
    <property type="entry name" value="CCP"/>
    <property type="match status" value="7"/>
</dbReference>
<keyword evidence="6" id="KW-0325">Glycoprotein</keyword>
<dbReference type="FunFam" id="2.10.70.10:FF:000067">
    <property type="entry name" value="CUB and Sushi multiple domains 3"/>
    <property type="match status" value="1"/>
</dbReference>
<dbReference type="SUPFAM" id="SSF57535">
    <property type="entry name" value="Complement control module/SCR domain"/>
    <property type="match status" value="8"/>
</dbReference>
<organism evidence="10 11">
    <name type="scientific">Ophiophagus hannah</name>
    <name type="common">King cobra</name>
    <name type="synonym">Naja hannah</name>
    <dbReference type="NCBI Taxonomy" id="8665"/>
    <lineage>
        <taxon>Eukaryota</taxon>
        <taxon>Metazoa</taxon>
        <taxon>Chordata</taxon>
        <taxon>Craniata</taxon>
        <taxon>Vertebrata</taxon>
        <taxon>Euteleostomi</taxon>
        <taxon>Lepidosauria</taxon>
        <taxon>Squamata</taxon>
        <taxon>Bifurcata</taxon>
        <taxon>Unidentata</taxon>
        <taxon>Episquamata</taxon>
        <taxon>Toxicofera</taxon>
        <taxon>Serpentes</taxon>
        <taxon>Colubroidea</taxon>
        <taxon>Elapidae</taxon>
        <taxon>Elapinae</taxon>
        <taxon>Ophiophagus</taxon>
    </lineage>
</organism>
<keyword evidence="5 7" id="KW-1015">Disulfide bond</keyword>
<dbReference type="InterPro" id="IPR051277">
    <property type="entry name" value="SEZ6_CSMD_C4BPB_Regulators"/>
</dbReference>
<feature type="transmembrane region" description="Helical" evidence="8">
    <location>
        <begin position="617"/>
        <end position="638"/>
    </location>
</feature>
<dbReference type="InterPro" id="IPR035976">
    <property type="entry name" value="Sushi/SCR/CCP_sf"/>
</dbReference>
<feature type="non-terminal residue" evidence="10">
    <location>
        <position position="1"/>
    </location>
</feature>
<keyword evidence="4 8" id="KW-0472">Membrane</keyword>
<feature type="domain" description="Sushi" evidence="9">
    <location>
        <begin position="17"/>
        <end position="74"/>
    </location>
</feature>
<comment type="caution">
    <text evidence="7">Lacks conserved residue(s) required for the propagation of feature annotation.</text>
</comment>
<keyword evidence="3" id="KW-0677">Repeat</keyword>
<protein>
    <submittedName>
        <fullName evidence="10">CUB and sushi domain-containing protein 1</fullName>
    </submittedName>
</protein>
<evidence type="ECO:0000313" key="11">
    <source>
        <dbReference type="Proteomes" id="UP000018936"/>
    </source>
</evidence>
<dbReference type="SMART" id="SM00032">
    <property type="entry name" value="CCP"/>
    <property type="match status" value="8"/>
</dbReference>
<dbReference type="AlphaFoldDB" id="V8NVE2"/>
<evidence type="ECO:0000256" key="2">
    <source>
        <dbReference type="ARBA" id="ARBA00022659"/>
    </source>
</evidence>
<keyword evidence="8" id="KW-0812">Transmembrane</keyword>